<organism evidence="2">
    <name type="scientific">viral metagenome</name>
    <dbReference type="NCBI Taxonomy" id="1070528"/>
    <lineage>
        <taxon>unclassified sequences</taxon>
        <taxon>metagenomes</taxon>
        <taxon>organismal metagenomes</taxon>
    </lineage>
</organism>
<dbReference type="AlphaFoldDB" id="A0A6C0F5C3"/>
<sequence>MTPLWKNDISILYEKKYLLEIIPKKDYDINRKLNTIVRISIYYSLIMYLMNKDINTLLIPIIVCIFTLIISRNSHSDEHETIVNLMNGSDNSNDIINELDESGICRVPTKDNPFMNPSLFNSGKNKLEPCSSYNNKGIQKVIEDNFNNDLYMDVNDIFGKNNSQRQFYTVPGKSIPNNQKSFAEWLYKTPPTCKEGNGLQCIANQYSSLGEGPWNGSSPPATA</sequence>
<dbReference type="InterPro" id="IPR043915">
    <property type="entry name" value="P9_TM"/>
</dbReference>
<protein>
    <recommendedName>
        <fullName evidence="1">Minor capsid protein P9 transmembrane helices domain-containing protein</fullName>
    </recommendedName>
</protein>
<accession>A0A6C0F5C3</accession>
<proteinExistence type="predicted"/>
<evidence type="ECO:0000313" key="2">
    <source>
        <dbReference type="EMBL" id="QHT36372.1"/>
    </source>
</evidence>
<feature type="domain" description="Minor capsid protein P9 transmembrane helices" evidence="1">
    <location>
        <begin position="4"/>
        <end position="70"/>
    </location>
</feature>
<dbReference type="Pfam" id="PF19066">
    <property type="entry name" value="P9_TM"/>
    <property type="match status" value="1"/>
</dbReference>
<reference evidence="2" key="1">
    <citation type="journal article" date="2020" name="Nature">
        <title>Giant virus diversity and host interactions through global metagenomics.</title>
        <authorList>
            <person name="Schulz F."/>
            <person name="Roux S."/>
            <person name="Paez-Espino D."/>
            <person name="Jungbluth S."/>
            <person name="Walsh D.A."/>
            <person name="Denef V.J."/>
            <person name="McMahon K.D."/>
            <person name="Konstantinidis K.T."/>
            <person name="Eloe-Fadrosh E.A."/>
            <person name="Kyrpides N.C."/>
            <person name="Woyke T."/>
        </authorList>
    </citation>
    <scope>NUCLEOTIDE SEQUENCE</scope>
    <source>
        <strain evidence="2">GVMAG-S-ERX555931-87</strain>
    </source>
</reference>
<evidence type="ECO:0000259" key="1">
    <source>
        <dbReference type="Pfam" id="PF19066"/>
    </source>
</evidence>
<dbReference type="EMBL" id="MN738741">
    <property type="protein sequence ID" value="QHT36372.1"/>
    <property type="molecule type" value="Genomic_DNA"/>
</dbReference>
<name>A0A6C0F5C3_9ZZZZ</name>